<evidence type="ECO:0000313" key="2">
    <source>
        <dbReference type="EMBL" id="PPB81229.1"/>
    </source>
</evidence>
<dbReference type="NCBIfam" id="TIGR02246">
    <property type="entry name" value="SgcJ/EcaC family oxidoreductase"/>
    <property type="match status" value="1"/>
</dbReference>
<feature type="domain" description="DUF4440" evidence="1">
    <location>
        <begin position="10"/>
        <end position="120"/>
    </location>
</feature>
<dbReference type="SUPFAM" id="SSF54427">
    <property type="entry name" value="NTF2-like"/>
    <property type="match status" value="1"/>
</dbReference>
<dbReference type="Proteomes" id="UP000239736">
    <property type="component" value="Unassembled WGS sequence"/>
</dbReference>
<dbReference type="Gene3D" id="3.10.450.50">
    <property type="match status" value="1"/>
</dbReference>
<dbReference type="InterPro" id="IPR027843">
    <property type="entry name" value="DUF4440"/>
</dbReference>
<proteinExistence type="predicted"/>
<comment type="caution">
    <text evidence="2">The sequence shown here is derived from an EMBL/GenBank/DDBJ whole genome shotgun (WGS) entry which is preliminary data.</text>
</comment>
<protein>
    <submittedName>
        <fullName evidence="2">Uncharacterized protein (TIGR02246 family)</fullName>
    </submittedName>
</protein>
<evidence type="ECO:0000259" key="1">
    <source>
        <dbReference type="Pfam" id="PF14534"/>
    </source>
</evidence>
<accession>A0A2S5JIF6</accession>
<dbReference type="RefSeq" id="WP_104070065.1">
    <property type="nucleotide sequence ID" value="NZ_PRDS01000003.1"/>
</dbReference>
<dbReference type="OrthoDB" id="122531at2"/>
<name>A0A2S5JIF6_9RHOB</name>
<keyword evidence="3" id="KW-1185">Reference proteome</keyword>
<dbReference type="AlphaFoldDB" id="A0A2S5JIF6"/>
<dbReference type="CDD" id="cd00531">
    <property type="entry name" value="NTF2_like"/>
    <property type="match status" value="1"/>
</dbReference>
<dbReference type="InterPro" id="IPR011944">
    <property type="entry name" value="Steroid_delta5-4_isomerase"/>
</dbReference>
<evidence type="ECO:0000313" key="3">
    <source>
        <dbReference type="Proteomes" id="UP000239736"/>
    </source>
</evidence>
<gene>
    <name evidence="2" type="ORF">LV82_01275</name>
</gene>
<dbReference type="InterPro" id="IPR032710">
    <property type="entry name" value="NTF2-like_dom_sf"/>
</dbReference>
<dbReference type="Pfam" id="PF14534">
    <property type="entry name" value="DUF4440"/>
    <property type="match status" value="1"/>
</dbReference>
<organism evidence="2 3">
    <name type="scientific">Albidovulum inexpectatum</name>
    <dbReference type="NCBI Taxonomy" id="196587"/>
    <lineage>
        <taxon>Bacteria</taxon>
        <taxon>Pseudomonadati</taxon>
        <taxon>Pseudomonadota</taxon>
        <taxon>Alphaproteobacteria</taxon>
        <taxon>Rhodobacterales</taxon>
        <taxon>Paracoccaceae</taxon>
        <taxon>Albidovulum</taxon>
    </lineage>
</organism>
<dbReference type="EMBL" id="PRDS01000003">
    <property type="protein sequence ID" value="PPB81229.1"/>
    <property type="molecule type" value="Genomic_DNA"/>
</dbReference>
<reference evidence="2 3" key="1">
    <citation type="submission" date="2018-01" db="EMBL/GenBank/DDBJ databases">
        <title>Genomic Encyclopedia of Archaeal and Bacterial Type Strains, Phase II (KMG-II): from individual species to whole genera.</title>
        <authorList>
            <person name="Goeker M."/>
        </authorList>
    </citation>
    <scope>NUCLEOTIDE SEQUENCE [LARGE SCALE GENOMIC DNA]</scope>
    <source>
        <strain evidence="2 3">DSM 12048</strain>
    </source>
</reference>
<sequence length="129" mass="13756">MTLGSPEDFARAFAAAWSRREPEEIADLFAPDADLLTLTGAWAEGRDQIAEILAQEMAGAFVRARMVTGRGKIRSLATGVVQIMQRYVLSGIVNEDGSDAGRVGAVLSAVLTEGEDGWRVVSAQFAAEV</sequence>